<keyword evidence="3" id="KW-1185">Reference proteome</keyword>
<evidence type="ECO:0000256" key="1">
    <source>
        <dbReference type="SAM" id="MobiDB-lite"/>
    </source>
</evidence>
<evidence type="ECO:0000313" key="2">
    <source>
        <dbReference type="EMBL" id="QCD42725.1"/>
    </source>
</evidence>
<dbReference type="RefSeq" id="WP_128701913.1">
    <property type="nucleotide sequence ID" value="NZ_CP039396.1"/>
</dbReference>
<dbReference type="KEGG" id="ddb:E7747_10815"/>
<evidence type="ECO:0000313" key="3">
    <source>
        <dbReference type="Proteomes" id="UP000297149"/>
    </source>
</evidence>
<dbReference type="EMBL" id="CP039396">
    <property type="protein sequence ID" value="QCD42725.1"/>
    <property type="molecule type" value="Genomic_DNA"/>
</dbReference>
<reference evidence="3" key="1">
    <citation type="submission" date="2019-02" db="EMBL/GenBank/DDBJ databases">
        <title>Isolation and identification of novel species under the genus Muribaculum.</title>
        <authorList>
            <person name="Miyake S."/>
            <person name="Ding Y."/>
            <person name="Low A."/>
            <person name="Soh M."/>
            <person name="Seedorf H."/>
        </authorList>
    </citation>
    <scope>NUCLEOTIDE SEQUENCE [LARGE SCALE GENOMIC DNA]</scope>
    <source>
        <strain evidence="3">H5</strain>
    </source>
</reference>
<accession>A0A4P7W5K5</accession>
<feature type="compositionally biased region" description="Polar residues" evidence="1">
    <location>
        <begin position="21"/>
        <end position="31"/>
    </location>
</feature>
<gene>
    <name evidence="2" type="ORF">E7747_10815</name>
</gene>
<sequence length="79" mass="8761">MKVHNLGNDYAHQRKQKHQESVSPEQPTTTEVILETNAGDQVQDWGEGEVVAATTETSDPKSKSKKKKETGAENKLPED</sequence>
<feature type="region of interest" description="Disordered" evidence="1">
    <location>
        <begin position="1"/>
        <end position="79"/>
    </location>
</feature>
<protein>
    <submittedName>
        <fullName evidence="2">Uncharacterized protein</fullName>
    </submittedName>
</protein>
<feature type="compositionally biased region" description="Basic and acidic residues" evidence="1">
    <location>
        <begin position="69"/>
        <end position="79"/>
    </location>
</feature>
<proteinExistence type="predicted"/>
<dbReference type="Proteomes" id="UP000297149">
    <property type="component" value="Chromosome"/>
</dbReference>
<dbReference type="AlphaFoldDB" id="A0A4P7W5K5"/>
<organism evidence="2 3">
    <name type="scientific">Duncaniella dubosii</name>
    <dbReference type="NCBI Taxonomy" id="2518971"/>
    <lineage>
        <taxon>Bacteria</taxon>
        <taxon>Pseudomonadati</taxon>
        <taxon>Bacteroidota</taxon>
        <taxon>Bacteroidia</taxon>
        <taxon>Bacteroidales</taxon>
        <taxon>Muribaculaceae</taxon>
        <taxon>Duncaniella</taxon>
    </lineage>
</organism>
<name>A0A4P7W5K5_9BACT</name>